<dbReference type="Proteomes" id="UP001611415">
    <property type="component" value="Unassembled WGS sequence"/>
</dbReference>
<feature type="transmembrane region" description="Helical" evidence="1">
    <location>
        <begin position="57"/>
        <end position="75"/>
    </location>
</feature>
<dbReference type="EMBL" id="JBIRYO010000020">
    <property type="protein sequence ID" value="MFI2476939.1"/>
    <property type="molecule type" value="Genomic_DNA"/>
</dbReference>
<keyword evidence="3" id="KW-1185">Reference proteome</keyword>
<evidence type="ECO:0000313" key="3">
    <source>
        <dbReference type="Proteomes" id="UP001611415"/>
    </source>
</evidence>
<name>A0ABW7X7B9_9NOCA</name>
<sequence length="101" mass="11550">MFNWYVGLLAISGVVMIAMAMVENGQSRASRLINGILGPIYLGYAVYLAFIFEGGSYLIFFQAFILPVLLVVDFFRNRKPRQKLTETQKAWRAHQRSEQNS</sequence>
<organism evidence="2 3">
    <name type="scientific">Nocardia xishanensis</name>
    <dbReference type="NCBI Taxonomy" id="238964"/>
    <lineage>
        <taxon>Bacteria</taxon>
        <taxon>Bacillati</taxon>
        <taxon>Actinomycetota</taxon>
        <taxon>Actinomycetes</taxon>
        <taxon>Mycobacteriales</taxon>
        <taxon>Nocardiaceae</taxon>
        <taxon>Nocardia</taxon>
    </lineage>
</organism>
<feature type="transmembrane region" description="Helical" evidence="1">
    <location>
        <begin position="32"/>
        <end position="51"/>
    </location>
</feature>
<evidence type="ECO:0000313" key="2">
    <source>
        <dbReference type="EMBL" id="MFI2476939.1"/>
    </source>
</evidence>
<keyword evidence="1" id="KW-0812">Transmembrane</keyword>
<evidence type="ECO:0000256" key="1">
    <source>
        <dbReference type="SAM" id="Phobius"/>
    </source>
</evidence>
<protein>
    <submittedName>
        <fullName evidence="2">Uncharacterized protein</fullName>
    </submittedName>
</protein>
<keyword evidence="1" id="KW-1133">Transmembrane helix</keyword>
<keyword evidence="1" id="KW-0472">Membrane</keyword>
<feature type="transmembrane region" description="Helical" evidence="1">
    <location>
        <begin position="6"/>
        <end position="25"/>
    </location>
</feature>
<accession>A0ABW7X7B9</accession>
<dbReference type="RefSeq" id="WP_397094250.1">
    <property type="nucleotide sequence ID" value="NZ_JBIRYO010000020.1"/>
</dbReference>
<gene>
    <name evidence="2" type="ORF">ACH49W_26450</name>
</gene>
<reference evidence="2 3" key="1">
    <citation type="submission" date="2024-10" db="EMBL/GenBank/DDBJ databases">
        <title>The Natural Products Discovery Center: Release of the First 8490 Sequenced Strains for Exploring Actinobacteria Biosynthetic Diversity.</title>
        <authorList>
            <person name="Kalkreuter E."/>
            <person name="Kautsar S.A."/>
            <person name="Yang D."/>
            <person name="Bader C.D."/>
            <person name="Teijaro C.N."/>
            <person name="Fluegel L."/>
            <person name="Davis C.M."/>
            <person name="Simpson J.R."/>
            <person name="Lauterbach L."/>
            <person name="Steele A.D."/>
            <person name="Gui C."/>
            <person name="Meng S."/>
            <person name="Li G."/>
            <person name="Viehrig K."/>
            <person name="Ye F."/>
            <person name="Su P."/>
            <person name="Kiefer A.F."/>
            <person name="Nichols A."/>
            <person name="Cepeda A.J."/>
            <person name="Yan W."/>
            <person name="Fan B."/>
            <person name="Jiang Y."/>
            <person name="Adhikari A."/>
            <person name="Zheng C.-J."/>
            <person name="Schuster L."/>
            <person name="Cowan T.M."/>
            <person name="Smanski M.J."/>
            <person name="Chevrette M.G."/>
            <person name="De Carvalho L.P.S."/>
            <person name="Shen B."/>
        </authorList>
    </citation>
    <scope>NUCLEOTIDE SEQUENCE [LARGE SCALE GENOMIC DNA]</scope>
    <source>
        <strain evidence="2 3">NPDC019275</strain>
    </source>
</reference>
<comment type="caution">
    <text evidence="2">The sequence shown here is derived from an EMBL/GenBank/DDBJ whole genome shotgun (WGS) entry which is preliminary data.</text>
</comment>
<proteinExistence type="predicted"/>